<keyword evidence="3" id="KW-0309">Germination</keyword>
<keyword evidence="5" id="KW-0472">Membrane</keyword>
<dbReference type="Pfam" id="PF25198">
    <property type="entry name" value="Spore_GerAC_N"/>
    <property type="match status" value="1"/>
</dbReference>
<reference evidence="10 11" key="1">
    <citation type="submission" date="2023-09" db="EMBL/GenBank/DDBJ databases">
        <authorList>
            <person name="Page C.A."/>
            <person name="Perez-Diaz I.M."/>
        </authorList>
    </citation>
    <scope>NUCLEOTIDE SEQUENCE [LARGE SCALE GENOMIC DNA]</scope>
    <source>
        <strain evidence="10 11">Ll15</strain>
    </source>
</reference>
<dbReference type="InterPro" id="IPR038501">
    <property type="entry name" value="Spore_GerAC_C_sf"/>
</dbReference>
<dbReference type="PANTHER" id="PTHR35789">
    <property type="entry name" value="SPORE GERMINATION PROTEIN B3"/>
    <property type="match status" value="1"/>
</dbReference>
<keyword evidence="6" id="KW-0564">Palmitate</keyword>
<dbReference type="InterPro" id="IPR046953">
    <property type="entry name" value="Spore_GerAC-like_C"/>
</dbReference>
<dbReference type="InterPro" id="IPR008844">
    <property type="entry name" value="Spore_GerAC-like"/>
</dbReference>
<evidence type="ECO:0000313" key="11">
    <source>
        <dbReference type="Proteomes" id="UP001322664"/>
    </source>
</evidence>
<evidence type="ECO:0000313" key="10">
    <source>
        <dbReference type="EMBL" id="WPK10365.1"/>
    </source>
</evidence>
<dbReference type="PANTHER" id="PTHR35789:SF1">
    <property type="entry name" value="SPORE GERMINATION PROTEIN B3"/>
    <property type="match status" value="1"/>
</dbReference>
<gene>
    <name evidence="10" type="ORF">R6U77_10515</name>
</gene>
<keyword evidence="4" id="KW-0732">Signal</keyword>
<evidence type="ECO:0000256" key="6">
    <source>
        <dbReference type="ARBA" id="ARBA00023139"/>
    </source>
</evidence>
<dbReference type="Pfam" id="PF05504">
    <property type="entry name" value="Spore_GerAC"/>
    <property type="match status" value="1"/>
</dbReference>
<dbReference type="EMBL" id="CP137624">
    <property type="protein sequence ID" value="WPK10365.1"/>
    <property type="molecule type" value="Genomic_DNA"/>
</dbReference>
<evidence type="ECO:0000256" key="2">
    <source>
        <dbReference type="ARBA" id="ARBA00007886"/>
    </source>
</evidence>
<organism evidence="10 11">
    <name type="scientific">Lysinibacillus louembei</name>
    <dbReference type="NCBI Taxonomy" id="1470088"/>
    <lineage>
        <taxon>Bacteria</taxon>
        <taxon>Bacillati</taxon>
        <taxon>Bacillota</taxon>
        <taxon>Bacilli</taxon>
        <taxon>Bacillales</taxon>
        <taxon>Bacillaceae</taxon>
        <taxon>Lysinibacillus</taxon>
    </lineage>
</organism>
<keyword evidence="7" id="KW-0449">Lipoprotein</keyword>
<evidence type="ECO:0000256" key="1">
    <source>
        <dbReference type="ARBA" id="ARBA00004635"/>
    </source>
</evidence>
<feature type="domain" description="Spore germination GerAC-like C-terminal" evidence="8">
    <location>
        <begin position="197"/>
        <end position="360"/>
    </location>
</feature>
<evidence type="ECO:0000256" key="5">
    <source>
        <dbReference type="ARBA" id="ARBA00023136"/>
    </source>
</evidence>
<feature type="domain" description="Spore germination protein N-terminal" evidence="9">
    <location>
        <begin position="23"/>
        <end position="188"/>
    </location>
</feature>
<comment type="similarity">
    <text evidence="2">Belongs to the GerABKC lipoprotein family.</text>
</comment>
<accession>A0ABZ0RQI1</accession>
<name>A0ABZ0RQI1_9BACI</name>
<proteinExistence type="inferred from homology"/>
<sequence>MNSKLLIIFLLLFVAGCSEERKIPIEEVDMIGIMAFDYIDENVTKLTVAIPQYSQEAEKDTKVFSVETDLVSQGIVKIEAQSDRKVVLNQLRVILISEEFARKGQPRKIIEHIYRNAEVGNKAFIAVVKDQAANLLYAEYPDKPNINFYLNDLLLPSLNTAFNPNTNIHDFIYATTNPTRDAIVPYLELHGDNVEISGFALFKEDAMVDVIPPNEAVYVQALLCRQNLAPLVIDVPNETKVLLNLVKSKCKIDSNKDNQQPKLTAHLLIKATLSEYRIEDTDKLNSWKEINQIEHLINEQLAQDIEAFIKKLNEQQIDPIGLSENFRKHTRGKWTRAMTEDVLSKLEVDVQVRTIIVSMGTLK</sequence>
<comment type="subcellular location">
    <subcellularLocation>
        <location evidence="1">Membrane</location>
        <topology evidence="1">Lipid-anchor</topology>
    </subcellularLocation>
</comment>
<keyword evidence="11" id="KW-1185">Reference proteome</keyword>
<protein>
    <submittedName>
        <fullName evidence="10">Ger(X)C family spore germination protein</fullName>
    </submittedName>
</protein>
<evidence type="ECO:0000256" key="3">
    <source>
        <dbReference type="ARBA" id="ARBA00022544"/>
    </source>
</evidence>
<evidence type="ECO:0000259" key="8">
    <source>
        <dbReference type="Pfam" id="PF05504"/>
    </source>
</evidence>
<dbReference type="InterPro" id="IPR057336">
    <property type="entry name" value="GerAC_N"/>
</dbReference>
<dbReference type="RefSeq" id="WP_319835631.1">
    <property type="nucleotide sequence ID" value="NZ_CP137624.1"/>
</dbReference>
<dbReference type="PROSITE" id="PS51257">
    <property type="entry name" value="PROKAR_LIPOPROTEIN"/>
    <property type="match status" value="1"/>
</dbReference>
<evidence type="ECO:0000256" key="7">
    <source>
        <dbReference type="ARBA" id="ARBA00023288"/>
    </source>
</evidence>
<dbReference type="NCBIfam" id="TIGR02887">
    <property type="entry name" value="spore_ger_x_C"/>
    <property type="match status" value="1"/>
</dbReference>
<evidence type="ECO:0000259" key="9">
    <source>
        <dbReference type="Pfam" id="PF25198"/>
    </source>
</evidence>
<evidence type="ECO:0000256" key="4">
    <source>
        <dbReference type="ARBA" id="ARBA00022729"/>
    </source>
</evidence>
<dbReference type="Proteomes" id="UP001322664">
    <property type="component" value="Chromosome"/>
</dbReference>
<dbReference type="Gene3D" id="3.30.300.210">
    <property type="entry name" value="Nutrient germinant receptor protein C, domain 3"/>
    <property type="match status" value="1"/>
</dbReference>